<comment type="caution">
    <text evidence="4">The sequence shown here is derived from an EMBL/GenBank/DDBJ whole genome shotgun (WGS) entry which is preliminary data.</text>
</comment>
<evidence type="ECO:0000256" key="1">
    <source>
        <dbReference type="SAM" id="MobiDB-lite"/>
    </source>
</evidence>
<gene>
    <name evidence="4" type="ORF">WL88_09210</name>
</gene>
<feature type="region of interest" description="Disordered" evidence="1">
    <location>
        <begin position="2040"/>
        <end position="2061"/>
    </location>
</feature>
<dbReference type="GO" id="GO:0003824">
    <property type="term" value="F:catalytic activity"/>
    <property type="evidence" value="ECO:0007669"/>
    <property type="project" value="UniProtKB-ARBA"/>
</dbReference>
<feature type="signal peptide" evidence="2">
    <location>
        <begin position="1"/>
        <end position="27"/>
    </location>
</feature>
<feature type="chain" id="PRO_5043845423" evidence="2">
    <location>
        <begin position="28"/>
        <end position="3158"/>
    </location>
</feature>
<sequence>MSIWFAARATAFAALCMFGMQPLVVHAQATLPITPDRSGGAHPVVGVSTSGVPLVNITAPKNGVSLNSFTQYNVGSKGVVLVNSGKNSQTQIAGWVQGNPFLGNNAARVIVNQVTSGNPSQLLGPTEIAGNRANLVVANPAGITCAGCGFLNVPRVTLTTGVPTFNPDGTLAGFNVTQGQIGVAGAGLDAHGSAIDLISRAMTINGEVWADSINAVAGANHIDYASDAVRAQAGTSAAPGVAIDVQALGSMFANSIRMIGTEAGVGVRDAGAVTSLTGDIQVSSNGDVTIVPSARIQSAANTRIDGADVIQHGTIVSTQGTDLNAARALSNAGTISSGGNTNLSAATSLDNSGHIYAGVDAAGDLVGGGSIAARAASVTNPGTLAAGENVDLAASDVTLDRGIVSAGSAINVAAYGTLSNVGGAMSGRNLMLNAGQLVNDSGAIGSRNLASVTAHAVSNRAGTLAGDVLSLDASGAVDNTHGQIVARTLRIAATDLTNIAGEIGTSTGALSVTATGNVSNDSGKIAAGDSLTLAANTVSNAQGQIGTLAGDASLDIGQLLGNANGTIASARNLSVHAAQLNNADGTISAHAARIQATDIVNTDGQIGTTDALNVTAAGAVFNRSGVIVGGNGFSLTADNVENVSGKLGSTTGDTALRATHAVTNTGGIVNAAGELNVRADTLGNENGSVIAGANANIQTGDLTNAGGEIGSTGGDLSVTATRAVSNDSGKLVGASGATITTGMLSNRAGQIGTSSGDTTLTVSQAIDNTHGKIASAGALNAQAHAFDNSQGMISADASAFNIAGQLTNAGGTIGATHDSTIAARSVANQGGTIGSVSGGLSIRTTGTTDNTDGKLLASSDMILTNAGLLNTGGTIAATNVALESGQGAIVNALGTVAASQSLTSRSAGFDNRSGLVQATAAIDIDTQRERFDNGVLAGQSAGGQVLGGGVTLTADSLSNAGGAVSSSGAATIDATSVLNDGGAMVADGALTVRSAGAVSNVAGQIGGNTDVQIAGTVVDNTRGAMHASGTLSVSADTILNSRTIDSTLPETAGVPGMVAGMEGANVALTATQTIDNTSGSIRADKDAKLGAPTIDNTSGSIQSKGEAALIASNTLINSQGDVNGGRKLTISTSTLDNDGTLQSAGDVSVTTQGDLANSGRIVAGHDLETVVGGVLENSGTLSAGNVADVTAGSVRNRASGEIIAGNATNVHADQSITNEGLIDGGATTVSAGDTVTNAGGRIYGDAVSVAANAVINDRNALGVGGVIASRGDLDIGAQTFKNRNDALIYANNDIRVGGALDANHRATGSAQIVTNDGAQIDAGRDITIDANRFENLNSNFQISTVTTDSGKQLWYQVPGSTEKIDPSTVYLYQKNSHEIHPGTDYRWALDDDQKFILLPSSKYPFAEYAKYTMNGVAGKIDNTAYAASNFASGDVASQTGAYRSVPADIWATFGVAPPPDANSAWTKTGPFWMSPGVALLTGRRNVGSDWFSIKAPTEADVTGAKPDPFGPPSPSCVTSTNAACAPFQQWYKATVAAYRDLNRALAGYNADVSSRLVQTYTVYTVDVKSTKDVVTASQPGTITAGRHITINAVSGVNDKSQIAAGDGNKSTNVQNIGATGTETFMGSGQATYTWVQSGGAFSGDERATSTTNYSPAIPPQTIDLPVVLTDPSKPSNPVKSVAVATSVAQGASGTGVTPVAGKDIGGQWSVGSGVSGVGAGNVSAVKANVGDVVVRTVTPDTRVPNNALYQVTRDPGSQFLIETDPRFTDYRNWLSSDSMLDVLKVDPSTVSKRIGDGFYEQQLIQQQIMQATGQRFVGDYTDNQSQYKALIASGVKAGLQFGLNVGTALTDAQMAALTSDIVWLVSQTVTLPDGGEQTVLVPQVYLHANAADVTGEGTIVSGKNVTIDSDGEYKNSGTIASRDVTIIRGDSIENRGTVAGDTVSASAKKDLHNLGGLVQGNAVALSAGRDLDLTTTTRSATTKSGSATGIDRVSTINAGTLQAVAGRDLNANAAVIATTGDAGLAAGSDVNLNAVRQSSEDAVKWDDRNHAEHSASADTGTRISTSGNLSIVAGHDVNATAAYANAQGAVGVSAGHDVNLNAGERSASANDEHYRKEGGFLSSTSTHTIDSSSYTKAVGTTLSGDTVAVQAGNDLTANAATIAATNDVSLAAGRDLTITTADTASSEYHYKDVKKSGLGSAGAGISYGANQTIDTSRDTVKGSQGSLIGSTDGSVALMAGNALHVTGSDIVAGKDVTGIAKDVTIDASQTDRHHEETHEVKSSGFTLAVKSPVIDAIQNVNQQVKGASESQDGRAAALHAIAAAGGMADLVGATGAMTNALNDPTAKPEAKVELSFGSSYSKTTFTEDSTQNNGSNVKAGGTAAFVATGDKHTGQGNVTIQGSDVTAKDVMLQAANRIDLINSTDTDSTRSTNESKSGSVGVSYGTGGFGVSAAMARAHGDANSDAATQNNTHIKAGNTATIVSGGDTHIVGANVDAHKVIANVGGNLNIASVQDTSRSEAHQSSSGGGFSVSQGGASASVSMQSGHASGNYAGVNEQSGIQAGDGGFDVTVAGNTDLKGAYIGSTATPDNNQLTTGTLSFSDIQNSSSYDASSFGISAGGGVGNGGNNYATHGQTSGKNTGGALPLYVSESDSSNATTKSAISAGSVTITDTANQKQDVATLNRDTSNLNGTVSKTPDLQQVLRNQSDLINAAQAAAETIAKQIGSYADRKRNEAQRNADGTTDPVLKAQYQQQADSWAEGGGNRVGLHIAGGALTGGLTGGGLGAVGGGAGAGVSAQLAPQLKEIAQSIKEAGPTGNQNVDELLGNVASNLLAGGAGALVGGGTGALTGAAVDRFNRQLHPEEKKWLSEKVAVYAKKYGLTVEQAHNELTTQANLQVQNGSPGSWNQRAYDFLKQAHGMLPADGNSGPGYMFYATPEQKADIGMYSQYYPNGAGMNVPGGQTIANSVNREQANRNQMGGATIAVATGGALIVGAPIAATVGSVGFATIGATTGGGMDAAGQYAQSGSFRPAQSGFAAATGALTGPIGTNAGFIGNVLLGGAGGITNAIFNNSYYGESNSPLYAGAIGSLSGVGGYLAGLAATQGFAHIARPVIYPNLDPKIPALLQGVRNPLPGFAGATAGSVVQGVSFFVPNKER</sequence>
<feature type="region of interest" description="Disordered" evidence="1">
    <location>
        <begin position="2515"/>
        <end position="2545"/>
    </location>
</feature>
<feature type="compositionally biased region" description="Basic and acidic residues" evidence="1">
    <location>
        <begin position="2040"/>
        <end position="2055"/>
    </location>
</feature>
<dbReference type="SMART" id="SM00912">
    <property type="entry name" value="Haemagg_act"/>
    <property type="match status" value="1"/>
</dbReference>
<dbReference type="EMBL" id="LPJV01000014">
    <property type="protein sequence ID" value="KWF57715.1"/>
    <property type="molecule type" value="Genomic_DNA"/>
</dbReference>
<dbReference type="Pfam" id="PF05860">
    <property type="entry name" value="TPS"/>
    <property type="match status" value="1"/>
</dbReference>
<dbReference type="InterPro" id="IPR008638">
    <property type="entry name" value="FhaB/CdiA-like_TPS"/>
</dbReference>
<dbReference type="Proteomes" id="UP000063236">
    <property type="component" value="Unassembled WGS sequence"/>
</dbReference>
<evidence type="ECO:0000259" key="3">
    <source>
        <dbReference type="SMART" id="SM00912"/>
    </source>
</evidence>
<evidence type="ECO:0000313" key="4">
    <source>
        <dbReference type="EMBL" id="KWF57715.1"/>
    </source>
</evidence>
<evidence type="ECO:0000256" key="2">
    <source>
        <dbReference type="SAM" id="SignalP"/>
    </source>
</evidence>
<proteinExistence type="predicted"/>
<reference evidence="4 5" key="1">
    <citation type="submission" date="2015-11" db="EMBL/GenBank/DDBJ databases">
        <title>Expanding the genomic diversity of Burkholderia species for the development of highly accurate diagnostics.</title>
        <authorList>
            <person name="Sahl J."/>
            <person name="Keim P."/>
            <person name="Wagner D."/>
        </authorList>
    </citation>
    <scope>NUCLEOTIDE SEQUENCE [LARGE SCALE GENOMIC DNA]</scope>
    <source>
        <strain evidence="4 5">MSMB378WGS</strain>
    </source>
</reference>
<protein>
    <submittedName>
        <fullName evidence="4">Hemagglutinin</fullName>
    </submittedName>
</protein>
<evidence type="ECO:0000313" key="5">
    <source>
        <dbReference type="Proteomes" id="UP000063236"/>
    </source>
</evidence>
<dbReference type="SUPFAM" id="SSF51126">
    <property type="entry name" value="Pectin lyase-like"/>
    <property type="match status" value="1"/>
</dbReference>
<name>A0AAW3PLW1_9BURK</name>
<dbReference type="InterPro" id="IPR025157">
    <property type="entry name" value="Hemagglutinin_rpt"/>
</dbReference>
<dbReference type="InterPro" id="IPR011050">
    <property type="entry name" value="Pectin_lyase_fold/virulence"/>
</dbReference>
<feature type="domain" description="Filamentous haemagglutinin FhaB/tRNA nuclease CdiA-like TPS" evidence="3">
    <location>
        <begin position="49"/>
        <end position="168"/>
    </location>
</feature>
<organism evidence="4 5">
    <name type="scientific">Burkholderia diffusa</name>
    <dbReference type="NCBI Taxonomy" id="488732"/>
    <lineage>
        <taxon>Bacteria</taxon>
        <taxon>Pseudomonadati</taxon>
        <taxon>Pseudomonadota</taxon>
        <taxon>Betaproteobacteria</taxon>
        <taxon>Burkholderiales</taxon>
        <taxon>Burkholderiaceae</taxon>
        <taxon>Burkholderia</taxon>
        <taxon>Burkholderia cepacia complex</taxon>
    </lineage>
</organism>
<dbReference type="NCBIfam" id="TIGR01901">
    <property type="entry name" value="adhes_NPXG"/>
    <property type="match status" value="1"/>
</dbReference>
<accession>A0AAW3PLW1</accession>
<dbReference type="InterPro" id="IPR010069">
    <property type="entry name" value="CdiA_FHA1_rpt"/>
</dbReference>
<dbReference type="Pfam" id="PF13332">
    <property type="entry name" value="Fil_haemagg_2"/>
    <property type="match status" value="3"/>
</dbReference>
<feature type="compositionally biased region" description="Low complexity" evidence="1">
    <location>
        <begin position="2531"/>
        <end position="2545"/>
    </location>
</feature>
<dbReference type="NCBIfam" id="TIGR01731">
    <property type="entry name" value="fil_hemag_20aa"/>
    <property type="match status" value="25"/>
</dbReference>
<keyword evidence="2" id="KW-0732">Signal</keyword>
<dbReference type="Gene3D" id="2.160.20.10">
    <property type="entry name" value="Single-stranded right-handed beta-helix, Pectin lyase-like"/>
    <property type="match status" value="1"/>
</dbReference>
<dbReference type="InterPro" id="IPR012334">
    <property type="entry name" value="Pectin_lyas_fold"/>
</dbReference>